<dbReference type="InterPro" id="IPR003565">
    <property type="entry name" value="Tetra_PHTase"/>
</dbReference>
<proteinExistence type="inferred from homology"/>
<dbReference type="GO" id="GO:0006754">
    <property type="term" value="P:ATP biosynthetic process"/>
    <property type="evidence" value="ECO:0007669"/>
    <property type="project" value="TreeGrafter"/>
</dbReference>
<evidence type="ECO:0000256" key="2">
    <source>
        <dbReference type="ARBA" id="ARBA00018911"/>
    </source>
</evidence>
<comment type="similarity">
    <text evidence="1">Belongs to the Nudix hydrolase family.</text>
</comment>
<keyword evidence="3" id="KW-0547">Nucleotide-binding</keyword>
<feature type="domain" description="Nudix hydrolase" evidence="6">
    <location>
        <begin position="6"/>
        <end position="138"/>
    </location>
</feature>
<reference evidence="7 8" key="1">
    <citation type="journal article" date="2016" name="Nat. Commun.">
        <title>Thousands of microbial genomes shed light on interconnected biogeochemical processes in an aquifer system.</title>
        <authorList>
            <person name="Anantharaman K."/>
            <person name="Brown C.T."/>
            <person name="Hug L.A."/>
            <person name="Sharon I."/>
            <person name="Castelle C.J."/>
            <person name="Probst A.J."/>
            <person name="Thomas B.C."/>
            <person name="Singh A."/>
            <person name="Wilkins M.J."/>
            <person name="Karaoz U."/>
            <person name="Brodie E.L."/>
            <person name="Williams K.H."/>
            <person name="Hubbard S.S."/>
            <person name="Banfield J.F."/>
        </authorList>
    </citation>
    <scope>NUCLEOTIDE SEQUENCE [LARGE SCALE GENOMIC DNA]</scope>
</reference>
<dbReference type="GO" id="GO:0000166">
    <property type="term" value="F:nucleotide binding"/>
    <property type="evidence" value="ECO:0007669"/>
    <property type="project" value="UniProtKB-KW"/>
</dbReference>
<keyword evidence="4" id="KW-0378">Hydrolase</keyword>
<dbReference type="InterPro" id="IPR000086">
    <property type="entry name" value="NUDIX_hydrolase_dom"/>
</dbReference>
<dbReference type="GO" id="GO:0006167">
    <property type="term" value="P:AMP biosynthetic process"/>
    <property type="evidence" value="ECO:0007669"/>
    <property type="project" value="TreeGrafter"/>
</dbReference>
<evidence type="ECO:0000256" key="4">
    <source>
        <dbReference type="ARBA" id="ARBA00022801"/>
    </source>
</evidence>
<dbReference type="SUPFAM" id="SSF55811">
    <property type="entry name" value="Nudix"/>
    <property type="match status" value="1"/>
</dbReference>
<protein>
    <recommendedName>
        <fullName evidence="2">Bis(5'-nucleosyl)-tetraphosphatase [asymmetrical]</fullName>
    </recommendedName>
    <alternativeName>
        <fullName evidence="5">Diadenosine 5',5'''-P1,P4-tetraphosphate asymmetrical hydrolase</fullName>
    </alternativeName>
</protein>
<dbReference type="Pfam" id="PF00293">
    <property type="entry name" value="NUDIX"/>
    <property type="match status" value="1"/>
</dbReference>
<dbReference type="InterPro" id="IPR015797">
    <property type="entry name" value="NUDIX_hydrolase-like_dom_sf"/>
</dbReference>
<evidence type="ECO:0000256" key="1">
    <source>
        <dbReference type="ARBA" id="ARBA00005582"/>
    </source>
</evidence>
<organism evidence="7 8">
    <name type="scientific">Candidatus Colwellbacteria bacterium RIFCSPHIGHO2_12_FULL_43_12</name>
    <dbReference type="NCBI Taxonomy" id="1797688"/>
    <lineage>
        <taxon>Bacteria</taxon>
        <taxon>Candidatus Colwelliibacteriota</taxon>
    </lineage>
</organism>
<dbReference type="Gene3D" id="3.90.79.10">
    <property type="entry name" value="Nucleoside Triphosphate Pyrophosphohydrolase"/>
    <property type="match status" value="1"/>
</dbReference>
<gene>
    <name evidence="7" type="ORF">A3E61_01050</name>
</gene>
<evidence type="ECO:0000313" key="7">
    <source>
        <dbReference type="EMBL" id="OGY58733.1"/>
    </source>
</evidence>
<accession>A0A1G1Z265</accession>
<evidence type="ECO:0000259" key="6">
    <source>
        <dbReference type="PROSITE" id="PS51462"/>
    </source>
</evidence>
<evidence type="ECO:0000256" key="5">
    <source>
        <dbReference type="ARBA" id="ARBA00032644"/>
    </source>
</evidence>
<dbReference type="InterPro" id="IPR051325">
    <property type="entry name" value="Nudix_hydrolase_domain"/>
</dbReference>
<dbReference type="PANTHER" id="PTHR21340">
    <property type="entry name" value="DIADENOSINE 5,5-P1,P4-TETRAPHOSPHATE PYROPHOSPHOHYDROLASE MUTT"/>
    <property type="match status" value="1"/>
</dbReference>
<dbReference type="PROSITE" id="PS00893">
    <property type="entry name" value="NUDIX_BOX"/>
    <property type="match status" value="1"/>
</dbReference>
<evidence type="ECO:0000256" key="3">
    <source>
        <dbReference type="ARBA" id="ARBA00022741"/>
    </source>
</evidence>
<dbReference type="PANTHER" id="PTHR21340:SF0">
    <property type="entry name" value="BIS(5'-NUCLEOSYL)-TETRAPHOSPHATASE [ASYMMETRICAL]"/>
    <property type="match status" value="1"/>
</dbReference>
<sequence>MDKDLTREISAGFIIYRRTKEGPKFLLLYHGGRYWNFAKGKIEAEEKSMAAAIRETTEETGLKPEDLRVKNSFKAYEKYFFFKNKNRIFKIVIFYLAEARKRDIKISEEHEGFGWFLYRDAKRMLKNYKDSESVLKKAHDFIRGQYIQPKETIPAVKP</sequence>
<evidence type="ECO:0000313" key="8">
    <source>
        <dbReference type="Proteomes" id="UP000178259"/>
    </source>
</evidence>
<dbReference type="InterPro" id="IPR020084">
    <property type="entry name" value="NUDIX_hydrolase_CS"/>
</dbReference>
<comment type="caution">
    <text evidence="7">The sequence shown here is derived from an EMBL/GenBank/DDBJ whole genome shotgun (WGS) entry which is preliminary data.</text>
</comment>
<dbReference type="Proteomes" id="UP000178259">
    <property type="component" value="Unassembled WGS sequence"/>
</dbReference>
<dbReference type="EMBL" id="MHIW01000018">
    <property type="protein sequence ID" value="OGY58733.1"/>
    <property type="molecule type" value="Genomic_DNA"/>
</dbReference>
<dbReference type="GO" id="GO:0004081">
    <property type="term" value="F:bis(5'-nucleosyl)-tetraphosphatase (asymmetrical) activity"/>
    <property type="evidence" value="ECO:0007669"/>
    <property type="project" value="TreeGrafter"/>
</dbReference>
<dbReference type="PROSITE" id="PS51462">
    <property type="entry name" value="NUDIX"/>
    <property type="match status" value="1"/>
</dbReference>
<dbReference type="CDD" id="cd03428">
    <property type="entry name" value="NUDIX_Ap4A_Nudt2"/>
    <property type="match status" value="1"/>
</dbReference>
<dbReference type="AlphaFoldDB" id="A0A1G1Z265"/>
<name>A0A1G1Z265_9BACT</name>